<dbReference type="InterPro" id="IPR007636">
    <property type="entry name" value="Restrct_endonuc_II_XhoI"/>
</dbReference>
<protein>
    <submittedName>
        <fullName evidence="1">Restriction endonuclease</fullName>
    </submittedName>
</protein>
<keyword evidence="1" id="KW-0378">Hydrolase</keyword>
<proteinExistence type="predicted"/>
<sequence>MSIDLGDFEKKARRAVRRFWQSRQTAADRQKDIGRSDQGTRAEVTAGKNMDGFVQLICDVVTSHGLPKSSLHLTSTLLTLPGFYRPTKRWDLLVTHAGRLIAAVEFKSQVGSFSNNFNNRTEEAIGTAVDLDTAYREGAFGDQVKPFVGWMMLLEDCPKSRRPVNDRSPHFPVLAEFAGASYADRYHLLCKKLMHEKLYDAAAFMLSSKKHAAKGTYSEIDAMTSLRAFAALLAGRVAAEVAS</sequence>
<organism evidence="1 2">
    <name type="scientific">Blastopirellula marina</name>
    <dbReference type="NCBI Taxonomy" id="124"/>
    <lineage>
        <taxon>Bacteria</taxon>
        <taxon>Pseudomonadati</taxon>
        <taxon>Planctomycetota</taxon>
        <taxon>Planctomycetia</taxon>
        <taxon>Pirellulales</taxon>
        <taxon>Pirellulaceae</taxon>
        <taxon>Blastopirellula</taxon>
    </lineage>
</organism>
<keyword evidence="1" id="KW-0255">Endonuclease</keyword>
<dbReference type="GO" id="GO:0009036">
    <property type="term" value="F:type II site-specific deoxyribonuclease activity"/>
    <property type="evidence" value="ECO:0007669"/>
    <property type="project" value="InterPro"/>
</dbReference>
<evidence type="ECO:0000313" key="1">
    <source>
        <dbReference type="EMBL" id="PQO33015.1"/>
    </source>
</evidence>
<accession>A0A2S8FLF7</accession>
<dbReference type="AlphaFoldDB" id="A0A2S8FLF7"/>
<dbReference type="OrthoDB" id="3638769at2"/>
<gene>
    <name evidence="1" type="ORF">C5Y98_17930</name>
</gene>
<keyword evidence="1" id="KW-0540">Nuclease</keyword>
<dbReference type="GO" id="GO:0003677">
    <property type="term" value="F:DNA binding"/>
    <property type="evidence" value="ECO:0007669"/>
    <property type="project" value="InterPro"/>
</dbReference>
<dbReference type="Proteomes" id="UP000239388">
    <property type="component" value="Unassembled WGS sequence"/>
</dbReference>
<reference evidence="1 2" key="1">
    <citation type="submission" date="2018-02" db="EMBL/GenBank/DDBJ databases">
        <title>Comparative genomes isolates from brazilian mangrove.</title>
        <authorList>
            <person name="Araujo J.E."/>
            <person name="Taketani R.G."/>
            <person name="Silva M.C.P."/>
            <person name="Loureco M.V."/>
            <person name="Andreote F.D."/>
        </authorList>
    </citation>
    <scope>NUCLEOTIDE SEQUENCE [LARGE SCALE GENOMIC DNA]</scope>
    <source>
        <strain evidence="1 2">NAP PRIS-MGV</strain>
    </source>
</reference>
<dbReference type="Pfam" id="PF04555">
    <property type="entry name" value="XhoI"/>
    <property type="match status" value="1"/>
</dbReference>
<name>A0A2S8FLF7_9BACT</name>
<comment type="caution">
    <text evidence="1">The sequence shown here is derived from an EMBL/GenBank/DDBJ whole genome shotgun (WGS) entry which is preliminary data.</text>
</comment>
<dbReference type="EMBL" id="PUIB01000018">
    <property type="protein sequence ID" value="PQO33015.1"/>
    <property type="molecule type" value="Genomic_DNA"/>
</dbReference>
<dbReference type="RefSeq" id="WP_105356120.1">
    <property type="nucleotide sequence ID" value="NZ_PUIB01000018.1"/>
</dbReference>
<dbReference type="GO" id="GO:0009307">
    <property type="term" value="P:DNA restriction-modification system"/>
    <property type="evidence" value="ECO:0007669"/>
    <property type="project" value="InterPro"/>
</dbReference>
<evidence type="ECO:0000313" key="2">
    <source>
        <dbReference type="Proteomes" id="UP000239388"/>
    </source>
</evidence>